<gene>
    <name evidence="1" type="primary">VAS1_2</name>
    <name evidence="1" type="ORF">GGI18_005062</name>
</gene>
<reference evidence="1" key="1">
    <citation type="submission" date="2022-07" db="EMBL/GenBank/DDBJ databases">
        <title>Phylogenomic reconstructions and comparative analyses of Kickxellomycotina fungi.</title>
        <authorList>
            <person name="Reynolds N.K."/>
            <person name="Stajich J.E."/>
            <person name="Barry K."/>
            <person name="Grigoriev I.V."/>
            <person name="Crous P."/>
            <person name="Smith M.E."/>
        </authorList>
    </citation>
    <scope>NUCLEOTIDE SEQUENCE</scope>
    <source>
        <strain evidence="1">BCRC 34191</strain>
    </source>
</reference>
<evidence type="ECO:0000313" key="2">
    <source>
        <dbReference type="Proteomes" id="UP001140066"/>
    </source>
</evidence>
<organism evidence="1 2">
    <name type="scientific">Coemansia linderi</name>
    <dbReference type="NCBI Taxonomy" id="2663919"/>
    <lineage>
        <taxon>Eukaryota</taxon>
        <taxon>Fungi</taxon>
        <taxon>Fungi incertae sedis</taxon>
        <taxon>Zoopagomycota</taxon>
        <taxon>Kickxellomycotina</taxon>
        <taxon>Kickxellomycetes</taxon>
        <taxon>Kickxellales</taxon>
        <taxon>Kickxellaceae</taxon>
        <taxon>Coemansia</taxon>
    </lineage>
</organism>
<comment type="caution">
    <text evidence="1">The sequence shown here is derived from an EMBL/GenBank/DDBJ whole genome shotgun (WGS) entry which is preliminary data.</text>
</comment>
<feature type="non-terminal residue" evidence="1">
    <location>
        <position position="436"/>
    </location>
</feature>
<dbReference type="EMBL" id="JANBUK010002647">
    <property type="protein sequence ID" value="KAJ2771283.1"/>
    <property type="molecule type" value="Genomic_DNA"/>
</dbReference>
<protein>
    <submittedName>
        <fullName evidence="1">Valine--tRNA ligase</fullName>
        <ecNumber evidence="1">6.1.1.9</ecNumber>
    </submittedName>
</protein>
<evidence type="ECO:0000313" key="1">
    <source>
        <dbReference type="EMBL" id="KAJ2771283.1"/>
    </source>
</evidence>
<sequence>MPSDNASQTPLHDPEQASPAAAADGCPPEKSKNQDKNEAKRKAKMEKFLAKQAAGKVPASSAAAAPKKEKEAKPAPKPKAAFVNTTPAGEKKDMSEPMADSYNPVAVESSWYSWWETQGFFAPQTGPDGEISPKGRFVMVTPPPNVTGKLHIGHAMFVAIQDSIVRWNRMRGITTLFVPGSDHAGISTQVVVEKQLWNKEKLTRHDLGREAFVDRVWEYKHEYAGTIMKQFRRLGASYDWPRERFSLDDMLTRATRETFVRMFNDGIIYRSSRLVNWCHHMNTALSTLEVENLELAGSTMLSIPGYPAGEKFEFGVMIHFAYLVEESDERIIVATTRIETMLGDTAIAVHPDDERYKHLHGKFVRHPFVGRRIPIITDAECVDMSFGTGAVKMTPAHDYNDYNVGKRHNLEFINLLNEDGTYNENAGPYNGMLRFH</sequence>
<keyword evidence="2" id="KW-1185">Reference proteome</keyword>
<accession>A0ACC1K128</accession>
<proteinExistence type="predicted"/>
<name>A0ACC1K128_9FUNG</name>
<dbReference type="EC" id="6.1.1.9" evidence="1"/>
<keyword evidence="1" id="KW-0436">Ligase</keyword>
<dbReference type="Proteomes" id="UP001140066">
    <property type="component" value="Unassembled WGS sequence"/>
</dbReference>